<sequence length="177" mass="18093">MQYPDSLGDVDCNSTMVSWQVVMTWLPSTWALDGRPGTTYRTIRSRVGPQPPSAPVASTVGSGPAEVVTTAGALDTGEAGATGCADLPAAADALGITGATDLAATGFWSLGCPPWTMALQPPTRTRPPTTPRMIFLAFDFGLTGAGPDGGCAQECLLGVTRVLIADPVGADQRATQG</sequence>
<protein>
    <submittedName>
        <fullName evidence="1">Uncharacterized protein</fullName>
    </submittedName>
</protein>
<dbReference type="EMBL" id="PYBW01000167">
    <property type="protein sequence ID" value="PYC66745.1"/>
    <property type="molecule type" value="Genomic_DNA"/>
</dbReference>
<dbReference type="Proteomes" id="UP000248039">
    <property type="component" value="Unassembled WGS sequence"/>
</dbReference>
<name>A0A2V4NXQ6_9ACTN</name>
<reference evidence="1 2" key="1">
    <citation type="submission" date="2018-03" db="EMBL/GenBank/DDBJ databases">
        <title>Bioinformatic expansion and discovery of thiopeptide antibiotics.</title>
        <authorList>
            <person name="Schwalen C.J."/>
            <person name="Hudson G.A."/>
            <person name="Mitchell D.A."/>
        </authorList>
    </citation>
    <scope>NUCLEOTIDE SEQUENCE [LARGE SCALE GENOMIC DNA]</scope>
    <source>
        <strain evidence="1 2">ATCC 21389</strain>
    </source>
</reference>
<organism evidence="1 2">
    <name type="scientific">Streptomyces tateyamensis</name>
    <dbReference type="NCBI Taxonomy" id="565073"/>
    <lineage>
        <taxon>Bacteria</taxon>
        <taxon>Bacillati</taxon>
        <taxon>Actinomycetota</taxon>
        <taxon>Actinomycetes</taxon>
        <taxon>Kitasatosporales</taxon>
        <taxon>Streptomycetaceae</taxon>
        <taxon>Streptomyces</taxon>
    </lineage>
</organism>
<dbReference type="AlphaFoldDB" id="A0A2V4NXQ6"/>
<proteinExistence type="predicted"/>
<evidence type="ECO:0000313" key="1">
    <source>
        <dbReference type="EMBL" id="PYC66745.1"/>
    </source>
</evidence>
<accession>A0A2V4NXQ6</accession>
<evidence type="ECO:0000313" key="2">
    <source>
        <dbReference type="Proteomes" id="UP000248039"/>
    </source>
</evidence>
<keyword evidence="2" id="KW-1185">Reference proteome</keyword>
<gene>
    <name evidence="1" type="ORF">C7C46_30985</name>
</gene>
<comment type="caution">
    <text evidence="1">The sequence shown here is derived from an EMBL/GenBank/DDBJ whole genome shotgun (WGS) entry which is preliminary data.</text>
</comment>